<dbReference type="AlphaFoldDB" id="A0A239LU62"/>
<protein>
    <submittedName>
        <fullName evidence="2">Methyltransferase domain-containing protein</fullName>
    </submittedName>
</protein>
<dbReference type="GO" id="GO:0008757">
    <property type="term" value="F:S-adenosylmethionine-dependent methyltransferase activity"/>
    <property type="evidence" value="ECO:0007669"/>
    <property type="project" value="InterPro"/>
</dbReference>
<keyword evidence="3" id="KW-1185">Reference proteome</keyword>
<dbReference type="EMBL" id="FZPH01000004">
    <property type="protein sequence ID" value="SNT33164.1"/>
    <property type="molecule type" value="Genomic_DNA"/>
</dbReference>
<proteinExistence type="predicted"/>
<dbReference type="Gene3D" id="3.40.50.150">
    <property type="entry name" value="Vaccinia Virus protein VP39"/>
    <property type="match status" value="1"/>
</dbReference>
<gene>
    <name evidence="2" type="ORF">SAMN05421812_104542</name>
</gene>
<feature type="domain" description="Methyltransferase type 11" evidence="1">
    <location>
        <begin position="5"/>
        <end position="48"/>
    </location>
</feature>
<evidence type="ECO:0000259" key="1">
    <source>
        <dbReference type="Pfam" id="PF08241"/>
    </source>
</evidence>
<name>A0A239LU62_9ACTN</name>
<dbReference type="Pfam" id="PF08241">
    <property type="entry name" value="Methyltransf_11"/>
    <property type="match status" value="1"/>
</dbReference>
<dbReference type="InterPro" id="IPR029063">
    <property type="entry name" value="SAM-dependent_MTases_sf"/>
</dbReference>
<dbReference type="SUPFAM" id="SSF53335">
    <property type="entry name" value="S-adenosyl-L-methionine-dependent methyltransferases"/>
    <property type="match status" value="1"/>
</dbReference>
<accession>A0A239LU62</accession>
<dbReference type="CDD" id="cd02440">
    <property type="entry name" value="AdoMet_MTases"/>
    <property type="match status" value="1"/>
</dbReference>
<organism evidence="2 3">
    <name type="scientific">Asanoa hainanensis</name>
    <dbReference type="NCBI Taxonomy" id="560556"/>
    <lineage>
        <taxon>Bacteria</taxon>
        <taxon>Bacillati</taxon>
        <taxon>Actinomycetota</taxon>
        <taxon>Actinomycetes</taxon>
        <taxon>Micromonosporales</taxon>
        <taxon>Micromonosporaceae</taxon>
        <taxon>Asanoa</taxon>
    </lineage>
</organism>
<keyword evidence="2" id="KW-0489">Methyltransferase</keyword>
<reference evidence="2 3" key="1">
    <citation type="submission" date="2017-06" db="EMBL/GenBank/DDBJ databases">
        <authorList>
            <person name="Kim H.J."/>
            <person name="Triplett B.A."/>
        </authorList>
    </citation>
    <scope>NUCLEOTIDE SEQUENCE [LARGE SCALE GENOMIC DNA]</scope>
    <source>
        <strain evidence="2 3">CGMCC 4.5593</strain>
    </source>
</reference>
<keyword evidence="2" id="KW-0808">Transferase</keyword>
<evidence type="ECO:0000313" key="2">
    <source>
        <dbReference type="EMBL" id="SNT33164.1"/>
    </source>
</evidence>
<sequence>MTQGLPFAGHIFDGVFSHLALHYFEPDVTAFVFDEIRRVLRPGGVLVFAVKSTKDPYYGRGQRLGDHIFARKGHVRHFFDEEYVRKLLVDWTDISTDAYGGTYASSEPSAFIRAVARTAV</sequence>
<dbReference type="Proteomes" id="UP000198362">
    <property type="component" value="Unassembled WGS sequence"/>
</dbReference>
<dbReference type="GO" id="GO:0032259">
    <property type="term" value="P:methylation"/>
    <property type="evidence" value="ECO:0007669"/>
    <property type="project" value="UniProtKB-KW"/>
</dbReference>
<evidence type="ECO:0000313" key="3">
    <source>
        <dbReference type="Proteomes" id="UP000198362"/>
    </source>
</evidence>
<dbReference type="InterPro" id="IPR013216">
    <property type="entry name" value="Methyltransf_11"/>
</dbReference>